<dbReference type="GO" id="GO:0005198">
    <property type="term" value="F:structural molecule activity"/>
    <property type="evidence" value="ECO:0007669"/>
    <property type="project" value="UniProtKB-UniRule"/>
</dbReference>
<evidence type="ECO:0000256" key="9">
    <source>
        <dbReference type="SAM" id="MobiDB-lite"/>
    </source>
</evidence>
<dbReference type="GO" id="GO:0075509">
    <property type="term" value="P:endocytosis involved in viral entry into host cell"/>
    <property type="evidence" value="ECO:0007669"/>
    <property type="project" value="UniProtKB-KW"/>
</dbReference>
<evidence type="ECO:0000256" key="3">
    <source>
        <dbReference type="ARBA" id="ARBA00022804"/>
    </source>
</evidence>
<dbReference type="Pfam" id="PF00500">
    <property type="entry name" value="Late_protein_L1"/>
    <property type="match status" value="1"/>
</dbReference>
<feature type="disulfide bond" description="Interchain (with Cys-175)" evidence="7">
    <location>
        <position position="434"/>
    </location>
</feature>
<dbReference type="GO" id="GO:0039620">
    <property type="term" value="C:T=7 icosahedral viral capsid"/>
    <property type="evidence" value="ECO:0007669"/>
    <property type="project" value="UniProtKB-UniRule"/>
</dbReference>
<dbReference type="GO" id="GO:0042025">
    <property type="term" value="C:host cell nucleus"/>
    <property type="evidence" value="ECO:0007669"/>
    <property type="project" value="UniProtKB-SubCell"/>
</dbReference>
<keyword evidence="5 7" id="KW-0426">Late protein</keyword>
<protein>
    <recommendedName>
        <fullName evidence="7 8">Major capsid protein L1</fullName>
    </recommendedName>
</protein>
<evidence type="ECO:0000256" key="6">
    <source>
        <dbReference type="ARBA" id="ARBA00023296"/>
    </source>
</evidence>
<dbReference type="EMBL" id="DQ099422">
    <property type="protein sequence ID" value="AAZ20319.1"/>
    <property type="molecule type" value="Genomic_DNA"/>
</dbReference>
<comment type="subcellular location">
    <subcellularLocation>
        <location evidence="7">Virion</location>
    </subcellularLocation>
    <subcellularLocation>
        <location evidence="7">Host nucleus</location>
    </subcellularLocation>
</comment>
<evidence type="ECO:0000256" key="4">
    <source>
        <dbReference type="ARBA" id="ARBA00022844"/>
    </source>
</evidence>
<keyword evidence="7" id="KW-1164">Virus endocytosis by host</keyword>
<dbReference type="SUPFAM" id="SSF88648">
    <property type="entry name" value="Group I dsDNA viruses"/>
    <property type="match status" value="1"/>
</dbReference>
<reference evidence="10" key="1">
    <citation type="submission" date="2005-06" db="EMBL/GenBank/DDBJ databases">
        <authorList>
            <person name="Woodruff R.A."/>
            <person name="Bonde R.K."/>
            <person name="Romero C.H."/>
        </authorList>
    </citation>
    <scope>NUCLEOTIDE SEQUENCE</scope>
    <source>
        <strain evidence="10">Lorelei</strain>
    </source>
</reference>
<keyword evidence="7" id="KW-1015">Disulfide bond</keyword>
<keyword evidence="7" id="KW-1048">Host nucleus</keyword>
<organism evidence="10">
    <name type="scientific">Florida manatee papillomavirus</name>
    <dbReference type="NCBI Taxonomy" id="255363"/>
    <lineage>
        <taxon>Viruses</taxon>
        <taxon>Monodnaviria</taxon>
        <taxon>Shotokuvirae</taxon>
        <taxon>Cossaviricota</taxon>
        <taxon>Papovaviricetes</taxon>
        <taxon>Zurhausenvirales</taxon>
        <taxon>Papillomaviridae</taxon>
        <taxon>manatee papillomaviruses</taxon>
    </lineage>
</organism>
<keyword evidence="1 7" id="KW-0167">Capsid protein</keyword>
<comment type="similarity">
    <text evidence="7 8">Belongs to the papillomaviridae L1 protein family.</text>
</comment>
<keyword evidence="7" id="KW-1162">Viral penetration into host cytoplasm</keyword>
<gene>
    <name evidence="7 8" type="primary">L1</name>
</gene>
<keyword evidence="4 7" id="KW-0946">Virion</keyword>
<keyword evidence="3 7" id="KW-1161">Viral attachment to host cell</keyword>
<dbReference type="GO" id="GO:0019062">
    <property type="term" value="P:virion attachment to host cell"/>
    <property type="evidence" value="ECO:0007669"/>
    <property type="project" value="UniProtKB-UniRule"/>
</dbReference>
<keyword evidence="6 7" id="KW-1160">Virus entry into host cell</keyword>
<evidence type="ECO:0000256" key="7">
    <source>
        <dbReference type="HAMAP-Rule" id="MF_04002"/>
    </source>
</evidence>
<dbReference type="InterPro" id="IPR011222">
    <property type="entry name" value="dsDNA_vir_gr_I_capsid"/>
</dbReference>
<evidence type="ECO:0000313" key="10">
    <source>
        <dbReference type="EMBL" id="AAZ20319.1"/>
    </source>
</evidence>
<evidence type="ECO:0000256" key="1">
    <source>
        <dbReference type="ARBA" id="ARBA00022561"/>
    </source>
</evidence>
<evidence type="ECO:0000256" key="5">
    <source>
        <dbReference type="ARBA" id="ARBA00022921"/>
    </source>
</evidence>
<keyword evidence="2 7" id="KW-0945">Host-virus interaction</keyword>
<dbReference type="InterPro" id="IPR036973">
    <property type="entry name" value="Capsid_L1_sf_Papillomavir"/>
</dbReference>
<sequence length="505" mass="57344">MNTWLPNNDKVYLPPTPAARILNTEDYVTRTSLYYHANSDRLLTIGHPYFELVDAVSKKLKVPKVSGNQYRVFRIQLPDPNRLALTDKSIFDPEKERLVWGCRGLEVSRGLPLGVGLSGHPYFNRKADNENPDPIVGPEAVDTRQNMAFDVKQSQVIMVGCVPQMGEHWQAALPCADPHVQPPPLPGECPPLELVSTIIEDGDMADLGFGAMDFKNLQHTKADAPLDLVDTISKYPDYIKMNQDIFGDMLFFYARREQCFTRHFMSRTGRSTELPSVNTHYIPNQQKQAPPTSIYYGTPSGSLVSSDAQLFNRPYWLQRAQGHNNGIAWQNQLFVTILDNTRGTNMTVSVSTQNALVVDHYDDNDYAQYLRHAEEFELSFVFQLCKVQLTTEALAHIHTMNPKILEDWHIGLRPPPSASVEDQYRYIQSLATRCPPKEVPAENDDPYKTKKFWVVDLSTRFSTELGQFPLGRRFLFQSGAISRKRPRPGTSTSTPKKAVKRKRKT</sequence>
<dbReference type="HAMAP" id="MF_04002">
    <property type="entry name" value="PPV_L1"/>
    <property type="match status" value="1"/>
</dbReference>
<evidence type="ECO:0000256" key="2">
    <source>
        <dbReference type="ARBA" id="ARBA00022581"/>
    </source>
</evidence>
<name>Q45W08_9PAPI</name>
<dbReference type="InterPro" id="IPR002210">
    <property type="entry name" value="Capsid_L1_Papillomavir"/>
</dbReference>
<dbReference type="Gene3D" id="2.60.175.20">
    <property type="entry name" value="Major capsid L1 (late) superfamily, Papillomavirus"/>
    <property type="match status" value="1"/>
</dbReference>
<evidence type="ECO:0000256" key="8">
    <source>
        <dbReference type="RuleBase" id="RU361248"/>
    </source>
</evidence>
<comment type="function">
    <text evidence="7 8">Forms an icosahedral capsid with a T=7 symmetry and a 50 nm diameter. The capsid is composed of 72 pentamers linked to each other by disulfide bonds and associated with L2 proteins. Binds to heparan sulfate proteoglycans on cell surface of basal layer keratinocytes to provide initial virion attachment. This binding mediates a conformational change in the virus capsid that facilitates efficient infection. The virion enters the host cell via endocytosis. During virus trafficking, L1 protein dissociates from the viral DNA and the genomic DNA is released to the host nucleus. The virion assembly takes place within the cell nucleus. Encapsulates the genomic DNA together with protein L2.</text>
</comment>
<accession>Q45W08</accession>
<keyword evidence="8" id="KW-1145">T=7 icosahedral capsid protein</keyword>
<feature type="region of interest" description="Disordered" evidence="9">
    <location>
        <begin position="480"/>
        <end position="505"/>
    </location>
</feature>
<comment type="subunit">
    <text evidence="7">Self-assembles into homopentamers. The capsid has an icosahedral symmetry and consists of 72 capsomers, with each capsomer being a pentamer of L1. Interacts with the minor capsid protein L2; this interaction is necessary for viral genome encapsidation. Interacts with protein E2; this interaction enhances E2-dependent replication and transcription activation.</text>
</comment>
<feature type="disulfide bond" description="Interchain (with Cys-434)" evidence="7">
    <location>
        <position position="175"/>
    </location>
</feature>
<proteinExistence type="inferred from homology"/>
<dbReference type="PRINTS" id="PR00865">
    <property type="entry name" value="HPVCAPSIDL1"/>
</dbReference>